<dbReference type="InterPro" id="IPR046531">
    <property type="entry name" value="DUF6596"/>
</dbReference>
<dbReference type="AlphaFoldDB" id="A0A6G6WKU8"/>
<keyword evidence="9" id="KW-1185">Reference proteome</keyword>
<dbReference type="PANTHER" id="PTHR47756">
    <property type="entry name" value="BLL6612 PROTEIN-RELATED"/>
    <property type="match status" value="1"/>
</dbReference>
<proteinExistence type="inferred from homology"/>
<evidence type="ECO:0000259" key="6">
    <source>
        <dbReference type="Pfam" id="PF08281"/>
    </source>
</evidence>
<protein>
    <submittedName>
        <fullName evidence="8">Sigma-70 family RNA polymerase sigma factor</fullName>
    </submittedName>
</protein>
<keyword evidence="3" id="KW-0731">Sigma factor</keyword>
<keyword evidence="2" id="KW-0805">Transcription regulation</keyword>
<evidence type="ECO:0000313" key="9">
    <source>
        <dbReference type="Proteomes" id="UP000502996"/>
    </source>
</evidence>
<organism evidence="8 9">
    <name type="scientific">Nocardioides anomalus</name>
    <dbReference type="NCBI Taxonomy" id="2712223"/>
    <lineage>
        <taxon>Bacteria</taxon>
        <taxon>Bacillati</taxon>
        <taxon>Actinomycetota</taxon>
        <taxon>Actinomycetes</taxon>
        <taxon>Propionibacteriales</taxon>
        <taxon>Nocardioidaceae</taxon>
        <taxon>Nocardioides</taxon>
    </lineage>
</organism>
<dbReference type="GO" id="GO:0016987">
    <property type="term" value="F:sigma factor activity"/>
    <property type="evidence" value="ECO:0007669"/>
    <property type="project" value="UniProtKB-KW"/>
</dbReference>
<dbReference type="InterPro" id="IPR007627">
    <property type="entry name" value="RNA_pol_sigma70_r2"/>
</dbReference>
<feature type="domain" description="DUF6596" evidence="7">
    <location>
        <begin position="170"/>
        <end position="262"/>
    </location>
</feature>
<evidence type="ECO:0000259" key="5">
    <source>
        <dbReference type="Pfam" id="PF04542"/>
    </source>
</evidence>
<dbReference type="Gene3D" id="1.10.10.10">
    <property type="entry name" value="Winged helix-like DNA-binding domain superfamily/Winged helix DNA-binding domain"/>
    <property type="match status" value="1"/>
</dbReference>
<dbReference type="Gene3D" id="1.10.1740.10">
    <property type="match status" value="1"/>
</dbReference>
<dbReference type="Pfam" id="PF08281">
    <property type="entry name" value="Sigma70_r4_2"/>
    <property type="match status" value="1"/>
</dbReference>
<evidence type="ECO:0000313" key="8">
    <source>
        <dbReference type="EMBL" id="QIG45859.1"/>
    </source>
</evidence>
<dbReference type="GO" id="GO:0003677">
    <property type="term" value="F:DNA binding"/>
    <property type="evidence" value="ECO:0007669"/>
    <property type="project" value="InterPro"/>
</dbReference>
<dbReference type="Pfam" id="PF04542">
    <property type="entry name" value="Sigma70_r2"/>
    <property type="match status" value="1"/>
</dbReference>
<dbReference type="InterPro" id="IPR013324">
    <property type="entry name" value="RNA_pol_sigma_r3/r4-like"/>
</dbReference>
<evidence type="ECO:0000256" key="1">
    <source>
        <dbReference type="ARBA" id="ARBA00010641"/>
    </source>
</evidence>
<dbReference type="InterPro" id="IPR011990">
    <property type="entry name" value="TPR-like_helical_dom_sf"/>
</dbReference>
<dbReference type="InterPro" id="IPR036388">
    <property type="entry name" value="WH-like_DNA-bd_sf"/>
</dbReference>
<sequence length="384" mass="42483">MEQVFRDEWGRVLAVLVGLLRDLDLAEDAVQAAFATAAERWPRDGVPANPAGWLVRTARNHALDQLRRARTLAAKLPLLDRPEEVADVDPSTIPDERLELLFTCCHPALAQDAQVALTLRAVGGLSTEEIAAAFLVAPETMKKRLTRAKRKVAGAGIPFRVPPDHLLPERLGVVLAVVYLVYNQGYAGRVDLEDEALRLGRVLLALMPDEAEVHGLLALMLAHHARRAARRDGDDLVLLADQDRTRWDHAQLAEARRHADRAIGPRGPYALQAAVAVLQTADPVDWEQVAALYAELAERTGSPVVRLNRAVAVAERGDTAQALALVDAEAGRLDGYPYLHSTRAELLRRLGRHDEARAAYGRALALTTDERERRFLRRRRDEQP</sequence>
<keyword evidence="4" id="KW-0804">Transcription</keyword>
<evidence type="ECO:0000256" key="4">
    <source>
        <dbReference type="ARBA" id="ARBA00023163"/>
    </source>
</evidence>
<dbReference type="SUPFAM" id="SSF88946">
    <property type="entry name" value="Sigma2 domain of RNA polymerase sigma factors"/>
    <property type="match status" value="1"/>
</dbReference>
<dbReference type="SUPFAM" id="SSF88659">
    <property type="entry name" value="Sigma3 and sigma4 domains of RNA polymerase sigma factors"/>
    <property type="match status" value="1"/>
</dbReference>
<dbReference type="Proteomes" id="UP000502996">
    <property type="component" value="Chromosome"/>
</dbReference>
<dbReference type="PANTHER" id="PTHR47756:SF2">
    <property type="entry name" value="BLL6612 PROTEIN"/>
    <property type="match status" value="1"/>
</dbReference>
<dbReference type="GO" id="GO:0006352">
    <property type="term" value="P:DNA-templated transcription initiation"/>
    <property type="evidence" value="ECO:0007669"/>
    <property type="project" value="InterPro"/>
</dbReference>
<dbReference type="EMBL" id="CP049257">
    <property type="protein sequence ID" value="QIG45859.1"/>
    <property type="molecule type" value="Genomic_DNA"/>
</dbReference>
<accession>A0A6G6WKU8</accession>
<gene>
    <name evidence="8" type="ORF">G5V58_09205</name>
</gene>
<dbReference type="InterPro" id="IPR014284">
    <property type="entry name" value="RNA_pol_sigma-70_dom"/>
</dbReference>
<evidence type="ECO:0000259" key="7">
    <source>
        <dbReference type="Pfam" id="PF20239"/>
    </source>
</evidence>
<dbReference type="KEGG" id="nano:G5V58_09205"/>
<dbReference type="InterPro" id="IPR013325">
    <property type="entry name" value="RNA_pol_sigma_r2"/>
</dbReference>
<dbReference type="NCBIfam" id="TIGR02937">
    <property type="entry name" value="sigma70-ECF"/>
    <property type="match status" value="1"/>
</dbReference>
<dbReference type="SUPFAM" id="SSF48452">
    <property type="entry name" value="TPR-like"/>
    <property type="match status" value="1"/>
</dbReference>
<feature type="domain" description="RNA polymerase sigma factor 70 region 4 type 2" evidence="6">
    <location>
        <begin position="102"/>
        <end position="151"/>
    </location>
</feature>
<evidence type="ECO:0000256" key="3">
    <source>
        <dbReference type="ARBA" id="ARBA00023082"/>
    </source>
</evidence>
<dbReference type="InterPro" id="IPR013249">
    <property type="entry name" value="RNA_pol_sigma70_r4_t2"/>
</dbReference>
<dbReference type="Pfam" id="PF20239">
    <property type="entry name" value="DUF6596"/>
    <property type="match status" value="1"/>
</dbReference>
<dbReference type="Gene3D" id="1.25.40.10">
    <property type="entry name" value="Tetratricopeptide repeat domain"/>
    <property type="match status" value="1"/>
</dbReference>
<evidence type="ECO:0000256" key="2">
    <source>
        <dbReference type="ARBA" id="ARBA00023015"/>
    </source>
</evidence>
<reference evidence="8 9" key="1">
    <citation type="submission" date="2020-02" db="EMBL/GenBank/DDBJ databases">
        <title>Full genome sequence of Nocardioides sp. R-3366.</title>
        <authorList>
            <person name="Im W.-T."/>
        </authorList>
    </citation>
    <scope>NUCLEOTIDE SEQUENCE [LARGE SCALE GENOMIC DNA]</scope>
    <source>
        <strain evidence="8 9">R-3366</strain>
    </source>
</reference>
<feature type="domain" description="RNA polymerase sigma-70 region 2" evidence="5">
    <location>
        <begin position="10"/>
        <end position="70"/>
    </location>
</feature>
<comment type="similarity">
    <text evidence="1">Belongs to the sigma-70 factor family. ECF subfamily.</text>
</comment>
<name>A0A6G6WKU8_9ACTN</name>